<feature type="compositionally biased region" description="Polar residues" evidence="1">
    <location>
        <begin position="100"/>
        <end position="116"/>
    </location>
</feature>
<name>A0AAV1FWA1_XYRNO</name>
<dbReference type="EMBL" id="OY660866">
    <property type="protein sequence ID" value="CAJ1052992.1"/>
    <property type="molecule type" value="Genomic_DNA"/>
</dbReference>
<dbReference type="EMBL" id="OY660873">
    <property type="protein sequence ID" value="CAJ1065842.1"/>
    <property type="molecule type" value="Genomic_DNA"/>
</dbReference>
<proteinExistence type="predicted"/>
<evidence type="ECO:0000313" key="4">
    <source>
        <dbReference type="Proteomes" id="UP001178508"/>
    </source>
</evidence>
<evidence type="ECO:0000313" key="2">
    <source>
        <dbReference type="EMBL" id="CAJ1052992.1"/>
    </source>
</evidence>
<dbReference type="AlphaFoldDB" id="A0AAV1FWA1"/>
<evidence type="ECO:0000256" key="1">
    <source>
        <dbReference type="SAM" id="MobiDB-lite"/>
    </source>
</evidence>
<sequence>MRTFLEGQQRREEGLLAELRGLRAALPVPLQQPEAERRPVTPSPAPRTTPPSAGSTMSLRLELPTPAPRPRRSSPVEAPRIGASSLAEPPSPDQRPEPASIQQENLGPHLASQSGDCNRPRAGKGP</sequence>
<accession>A0AAV1FWA1</accession>
<protein>
    <submittedName>
        <fullName evidence="3">Uncharacterized protein LOC118471043</fullName>
    </submittedName>
</protein>
<evidence type="ECO:0000313" key="3">
    <source>
        <dbReference type="EMBL" id="CAJ1065842.1"/>
    </source>
</evidence>
<dbReference type="Proteomes" id="UP001178508">
    <property type="component" value="Chromosome 10"/>
</dbReference>
<dbReference type="Proteomes" id="UP001178508">
    <property type="component" value="Chromosome 3"/>
</dbReference>
<keyword evidence="4" id="KW-1185">Reference proteome</keyword>
<reference evidence="3" key="1">
    <citation type="submission" date="2023-08" db="EMBL/GenBank/DDBJ databases">
        <authorList>
            <person name="Alioto T."/>
            <person name="Alioto T."/>
            <person name="Gomez Garrido J."/>
        </authorList>
    </citation>
    <scope>NUCLEOTIDE SEQUENCE</scope>
</reference>
<feature type="region of interest" description="Disordered" evidence="1">
    <location>
        <begin position="25"/>
        <end position="126"/>
    </location>
</feature>
<gene>
    <name evidence="3" type="ORF">XNOV1_A015999</name>
    <name evidence="2" type="ORF">XNOV1_A038184</name>
</gene>
<organism evidence="3 4">
    <name type="scientific">Xyrichtys novacula</name>
    <name type="common">Pearly razorfish</name>
    <name type="synonym">Hemipteronotus novacula</name>
    <dbReference type="NCBI Taxonomy" id="13765"/>
    <lineage>
        <taxon>Eukaryota</taxon>
        <taxon>Metazoa</taxon>
        <taxon>Chordata</taxon>
        <taxon>Craniata</taxon>
        <taxon>Vertebrata</taxon>
        <taxon>Euteleostomi</taxon>
        <taxon>Actinopterygii</taxon>
        <taxon>Neopterygii</taxon>
        <taxon>Teleostei</taxon>
        <taxon>Neoteleostei</taxon>
        <taxon>Acanthomorphata</taxon>
        <taxon>Eupercaria</taxon>
        <taxon>Labriformes</taxon>
        <taxon>Labridae</taxon>
        <taxon>Xyrichtys</taxon>
    </lineage>
</organism>